<proteinExistence type="predicted"/>
<dbReference type="AlphaFoldDB" id="A0A0E9Q212"/>
<reference evidence="1" key="1">
    <citation type="submission" date="2014-11" db="EMBL/GenBank/DDBJ databases">
        <authorList>
            <person name="Amaro Gonzalez C."/>
        </authorList>
    </citation>
    <scope>NUCLEOTIDE SEQUENCE</scope>
</reference>
<dbReference type="EMBL" id="GBXM01098015">
    <property type="protein sequence ID" value="JAH10562.1"/>
    <property type="molecule type" value="Transcribed_RNA"/>
</dbReference>
<protein>
    <submittedName>
        <fullName evidence="1">Uncharacterized protein</fullName>
    </submittedName>
</protein>
<reference evidence="1" key="2">
    <citation type="journal article" date="2015" name="Fish Shellfish Immunol.">
        <title>Early steps in the European eel (Anguilla anguilla)-Vibrio vulnificus interaction in the gills: Role of the RtxA13 toxin.</title>
        <authorList>
            <person name="Callol A."/>
            <person name="Pajuelo D."/>
            <person name="Ebbesson L."/>
            <person name="Teles M."/>
            <person name="MacKenzie S."/>
            <person name="Amaro C."/>
        </authorList>
    </citation>
    <scope>NUCLEOTIDE SEQUENCE</scope>
</reference>
<evidence type="ECO:0000313" key="1">
    <source>
        <dbReference type="EMBL" id="JAH10562.1"/>
    </source>
</evidence>
<name>A0A0E9Q212_ANGAN</name>
<organism evidence="1">
    <name type="scientific">Anguilla anguilla</name>
    <name type="common">European freshwater eel</name>
    <name type="synonym">Muraena anguilla</name>
    <dbReference type="NCBI Taxonomy" id="7936"/>
    <lineage>
        <taxon>Eukaryota</taxon>
        <taxon>Metazoa</taxon>
        <taxon>Chordata</taxon>
        <taxon>Craniata</taxon>
        <taxon>Vertebrata</taxon>
        <taxon>Euteleostomi</taxon>
        <taxon>Actinopterygii</taxon>
        <taxon>Neopterygii</taxon>
        <taxon>Teleostei</taxon>
        <taxon>Anguilliformes</taxon>
        <taxon>Anguillidae</taxon>
        <taxon>Anguilla</taxon>
    </lineage>
</organism>
<sequence>MNVNEIPLVEGGTYGGKSLPRGWTTLQACSPFRPSSVP</sequence>
<accession>A0A0E9Q212</accession>